<comment type="caution">
    <text evidence="1">The sequence shown here is derived from an EMBL/GenBank/DDBJ whole genome shotgun (WGS) entry which is preliminary data.</text>
</comment>
<evidence type="ECO:0000313" key="2">
    <source>
        <dbReference type="Proteomes" id="UP000265520"/>
    </source>
</evidence>
<accession>A0A392VAS4</accession>
<dbReference type="Proteomes" id="UP000265520">
    <property type="component" value="Unassembled WGS sequence"/>
</dbReference>
<organism evidence="1 2">
    <name type="scientific">Trifolium medium</name>
    <dbReference type="NCBI Taxonomy" id="97028"/>
    <lineage>
        <taxon>Eukaryota</taxon>
        <taxon>Viridiplantae</taxon>
        <taxon>Streptophyta</taxon>
        <taxon>Embryophyta</taxon>
        <taxon>Tracheophyta</taxon>
        <taxon>Spermatophyta</taxon>
        <taxon>Magnoliopsida</taxon>
        <taxon>eudicotyledons</taxon>
        <taxon>Gunneridae</taxon>
        <taxon>Pentapetalae</taxon>
        <taxon>rosids</taxon>
        <taxon>fabids</taxon>
        <taxon>Fabales</taxon>
        <taxon>Fabaceae</taxon>
        <taxon>Papilionoideae</taxon>
        <taxon>50 kb inversion clade</taxon>
        <taxon>NPAAA clade</taxon>
        <taxon>Hologalegina</taxon>
        <taxon>IRL clade</taxon>
        <taxon>Trifolieae</taxon>
        <taxon>Trifolium</taxon>
    </lineage>
</organism>
<name>A0A392VAS4_9FABA</name>
<sequence length="44" mass="4979">MKQFVDKGDPLLFSNYGRVVGSRCKEVQLDLEHLCKCCRGSSCK</sequence>
<protein>
    <submittedName>
        <fullName evidence="1">Uncharacterized protein</fullName>
    </submittedName>
</protein>
<dbReference type="AlphaFoldDB" id="A0A392VAS4"/>
<reference evidence="1 2" key="1">
    <citation type="journal article" date="2018" name="Front. Plant Sci.">
        <title>Red Clover (Trifolium pratense) and Zigzag Clover (T. medium) - A Picture of Genomic Similarities and Differences.</title>
        <authorList>
            <person name="Dluhosova J."/>
            <person name="Istvanek J."/>
            <person name="Nedelnik J."/>
            <person name="Repkova J."/>
        </authorList>
    </citation>
    <scope>NUCLEOTIDE SEQUENCE [LARGE SCALE GENOMIC DNA]</scope>
    <source>
        <strain evidence="2">cv. 10/8</strain>
        <tissue evidence="1">Leaf</tissue>
    </source>
</reference>
<feature type="non-terminal residue" evidence="1">
    <location>
        <position position="44"/>
    </location>
</feature>
<keyword evidence="2" id="KW-1185">Reference proteome</keyword>
<evidence type="ECO:0000313" key="1">
    <source>
        <dbReference type="EMBL" id="MCI84542.1"/>
    </source>
</evidence>
<proteinExistence type="predicted"/>
<dbReference type="EMBL" id="LXQA011093458">
    <property type="protein sequence ID" value="MCI84542.1"/>
    <property type="molecule type" value="Genomic_DNA"/>
</dbReference>